<proteinExistence type="predicted"/>
<reference evidence="1" key="1">
    <citation type="submission" date="2022-05" db="EMBL/GenBank/DDBJ databases">
        <title>Chromosome-level genome of Chaenocephalus aceratus.</title>
        <authorList>
            <person name="Park H."/>
        </authorList>
    </citation>
    <scope>NUCLEOTIDE SEQUENCE</scope>
    <source>
        <strain evidence="1">KU_202001</strain>
    </source>
</reference>
<feature type="non-terminal residue" evidence="1">
    <location>
        <position position="141"/>
    </location>
</feature>
<accession>A0ACB9XJF8</accession>
<sequence>PAEKRRQEEDLQREEETSFSLLLPLCVHPTGSEERRGARRIRLASFLLCFPAISAADHSGWRAGRAAESSIGDTAPQQQQHTKRTLSKSALRPIPTAEPGPGSLQASIGNLWVAGLCRAWLGALSPSESANLLRPRRKCNR</sequence>
<comment type="caution">
    <text evidence="1">The sequence shown here is derived from an EMBL/GenBank/DDBJ whole genome shotgun (WGS) entry which is preliminary data.</text>
</comment>
<feature type="non-terminal residue" evidence="1">
    <location>
        <position position="1"/>
    </location>
</feature>
<evidence type="ECO:0000313" key="2">
    <source>
        <dbReference type="Proteomes" id="UP001057452"/>
    </source>
</evidence>
<organism evidence="1 2">
    <name type="scientific">Chaenocephalus aceratus</name>
    <name type="common">Blackfin icefish</name>
    <name type="synonym">Chaenichthys aceratus</name>
    <dbReference type="NCBI Taxonomy" id="36190"/>
    <lineage>
        <taxon>Eukaryota</taxon>
        <taxon>Metazoa</taxon>
        <taxon>Chordata</taxon>
        <taxon>Craniata</taxon>
        <taxon>Vertebrata</taxon>
        <taxon>Euteleostomi</taxon>
        <taxon>Actinopterygii</taxon>
        <taxon>Neopterygii</taxon>
        <taxon>Teleostei</taxon>
        <taxon>Neoteleostei</taxon>
        <taxon>Acanthomorphata</taxon>
        <taxon>Eupercaria</taxon>
        <taxon>Perciformes</taxon>
        <taxon>Notothenioidei</taxon>
        <taxon>Channichthyidae</taxon>
        <taxon>Chaenocephalus</taxon>
    </lineage>
</organism>
<gene>
    <name evidence="1" type="ORF">KUCAC02_029892</name>
</gene>
<name>A0ACB9XJF8_CHAAC</name>
<protein>
    <submittedName>
        <fullName evidence="1">Uncharacterized protein</fullName>
    </submittedName>
</protein>
<dbReference type="Proteomes" id="UP001057452">
    <property type="component" value="Chromosome 5"/>
</dbReference>
<evidence type="ECO:0000313" key="1">
    <source>
        <dbReference type="EMBL" id="KAI4826445.1"/>
    </source>
</evidence>
<keyword evidence="2" id="KW-1185">Reference proteome</keyword>
<dbReference type="EMBL" id="CM043789">
    <property type="protein sequence ID" value="KAI4826445.1"/>
    <property type="molecule type" value="Genomic_DNA"/>
</dbReference>